<feature type="chain" id="PRO_5043882632" description="Outer membrane protein beta-barrel domain-containing protein" evidence="4">
    <location>
        <begin position="34"/>
        <end position="279"/>
    </location>
</feature>
<feature type="signal peptide" evidence="4">
    <location>
        <begin position="1"/>
        <end position="33"/>
    </location>
</feature>
<dbReference type="Pfam" id="PF13505">
    <property type="entry name" value="OMP_b-brl"/>
    <property type="match status" value="1"/>
</dbReference>
<dbReference type="Gene3D" id="2.40.160.20">
    <property type="match status" value="1"/>
</dbReference>
<evidence type="ECO:0000256" key="2">
    <source>
        <dbReference type="ARBA" id="ARBA00022729"/>
    </source>
</evidence>
<organism evidence="6">
    <name type="scientific">Oceaniferula spumae</name>
    <dbReference type="NCBI Taxonomy" id="2979115"/>
    <lineage>
        <taxon>Bacteria</taxon>
        <taxon>Pseudomonadati</taxon>
        <taxon>Verrucomicrobiota</taxon>
        <taxon>Verrucomicrobiia</taxon>
        <taxon>Verrucomicrobiales</taxon>
        <taxon>Verrucomicrobiaceae</taxon>
        <taxon>Oceaniferula</taxon>
    </lineage>
</organism>
<protein>
    <recommendedName>
        <fullName evidence="5">Outer membrane protein beta-barrel domain-containing protein</fullName>
    </recommendedName>
</protein>
<sequence length="279" mass="30607">MGMSLIVRTDKNHMKTTILTIAAGGMLSALATAGEPVAYQPAPTPEPTWNWTGFYAGVQGGINFDTDNDGGLEFDSNLDGNYGDTVPFGADDGGAFRRNFEHEFHEAVSYGIHVGYDHQLNSKWVLGGVIDYNWTHLEESQSGFSATPAFYREERSLDNFGSARLRAGYLVTDRTLVFLTGGLAYGEVDFEFDSNNLSRTSSGGQDSDWGYVLGAGVETRLTPNWSLTFEYLYTNLGDGDFTTNFTNGPFAAEAGSTNARGSEDDFDFHTIQLKLSYRF</sequence>
<evidence type="ECO:0000313" key="6">
    <source>
        <dbReference type="EMBL" id="BDS06921.1"/>
    </source>
</evidence>
<proteinExistence type="predicted"/>
<evidence type="ECO:0000256" key="1">
    <source>
        <dbReference type="ARBA" id="ARBA00004370"/>
    </source>
</evidence>
<evidence type="ECO:0000256" key="3">
    <source>
        <dbReference type="ARBA" id="ARBA00023136"/>
    </source>
</evidence>
<reference evidence="6" key="1">
    <citation type="submission" date="2024-07" db="EMBL/GenBank/DDBJ databases">
        <title>Complete genome sequence of Verrucomicrobiaceae bacterium NT6N.</title>
        <authorList>
            <person name="Huang C."/>
            <person name="Takami H."/>
            <person name="Hamasaki K."/>
        </authorList>
    </citation>
    <scope>NUCLEOTIDE SEQUENCE</scope>
    <source>
        <strain evidence="6">NT6N</strain>
    </source>
</reference>
<feature type="domain" description="Outer membrane protein beta-barrel" evidence="5">
    <location>
        <begin position="30"/>
        <end position="279"/>
    </location>
</feature>
<accession>A0AAT9FLR5</accession>
<dbReference type="PANTHER" id="PTHR34001:SF3">
    <property type="entry name" value="BLL7405 PROTEIN"/>
    <property type="match status" value="1"/>
</dbReference>
<evidence type="ECO:0000259" key="5">
    <source>
        <dbReference type="Pfam" id="PF13505"/>
    </source>
</evidence>
<dbReference type="InterPro" id="IPR027385">
    <property type="entry name" value="Beta-barrel_OMP"/>
</dbReference>
<comment type="subcellular location">
    <subcellularLocation>
        <location evidence="1">Membrane</location>
    </subcellularLocation>
</comment>
<dbReference type="EMBL" id="AP026866">
    <property type="protein sequence ID" value="BDS06921.1"/>
    <property type="molecule type" value="Genomic_DNA"/>
</dbReference>
<keyword evidence="2 4" id="KW-0732">Signal</keyword>
<dbReference type="SUPFAM" id="SSF56925">
    <property type="entry name" value="OMPA-like"/>
    <property type="match status" value="1"/>
</dbReference>
<gene>
    <name evidence="6" type="ORF">NT6N_19610</name>
</gene>
<dbReference type="GO" id="GO:0016020">
    <property type="term" value="C:membrane"/>
    <property type="evidence" value="ECO:0007669"/>
    <property type="project" value="UniProtKB-SubCell"/>
</dbReference>
<dbReference type="AlphaFoldDB" id="A0AAT9FLR5"/>
<keyword evidence="3" id="KW-0472">Membrane</keyword>
<dbReference type="InterPro" id="IPR051692">
    <property type="entry name" value="OMP-like"/>
</dbReference>
<dbReference type="InterPro" id="IPR011250">
    <property type="entry name" value="OMP/PagP_B-barrel"/>
</dbReference>
<evidence type="ECO:0000256" key="4">
    <source>
        <dbReference type="SAM" id="SignalP"/>
    </source>
</evidence>
<dbReference type="KEGG" id="osu:NT6N_19610"/>
<name>A0AAT9FLR5_9BACT</name>
<dbReference type="PANTHER" id="PTHR34001">
    <property type="entry name" value="BLL7405 PROTEIN"/>
    <property type="match status" value="1"/>
</dbReference>